<accession>A0AAN9HQ82</accession>
<evidence type="ECO:0000256" key="1">
    <source>
        <dbReference type="SAM" id="Phobius"/>
    </source>
</evidence>
<reference evidence="2 3" key="1">
    <citation type="submission" date="2024-01" db="EMBL/GenBank/DDBJ databases">
        <title>The genomes of 5 underutilized Papilionoideae crops provide insights into root nodulation and disease resistanc.</title>
        <authorList>
            <person name="Yuan L."/>
        </authorList>
    </citation>
    <scope>NUCLEOTIDE SEQUENCE [LARGE SCALE GENOMIC DNA]</scope>
    <source>
        <strain evidence="2">ZHUSHIDOU_FW_LH</strain>
        <tissue evidence="2">Leaf</tissue>
    </source>
</reference>
<keyword evidence="1" id="KW-0812">Transmembrane</keyword>
<dbReference type="Proteomes" id="UP001372338">
    <property type="component" value="Unassembled WGS sequence"/>
</dbReference>
<protein>
    <submittedName>
        <fullName evidence="2">Uncharacterized protein</fullName>
    </submittedName>
</protein>
<comment type="caution">
    <text evidence="2">The sequence shown here is derived from an EMBL/GenBank/DDBJ whole genome shotgun (WGS) entry which is preliminary data.</text>
</comment>
<evidence type="ECO:0000313" key="3">
    <source>
        <dbReference type="Proteomes" id="UP001372338"/>
    </source>
</evidence>
<organism evidence="2 3">
    <name type="scientific">Crotalaria pallida</name>
    <name type="common">Smooth rattlebox</name>
    <name type="synonym">Crotalaria striata</name>
    <dbReference type="NCBI Taxonomy" id="3830"/>
    <lineage>
        <taxon>Eukaryota</taxon>
        <taxon>Viridiplantae</taxon>
        <taxon>Streptophyta</taxon>
        <taxon>Embryophyta</taxon>
        <taxon>Tracheophyta</taxon>
        <taxon>Spermatophyta</taxon>
        <taxon>Magnoliopsida</taxon>
        <taxon>eudicotyledons</taxon>
        <taxon>Gunneridae</taxon>
        <taxon>Pentapetalae</taxon>
        <taxon>rosids</taxon>
        <taxon>fabids</taxon>
        <taxon>Fabales</taxon>
        <taxon>Fabaceae</taxon>
        <taxon>Papilionoideae</taxon>
        <taxon>50 kb inversion clade</taxon>
        <taxon>genistoids sensu lato</taxon>
        <taxon>core genistoids</taxon>
        <taxon>Crotalarieae</taxon>
        <taxon>Crotalaria</taxon>
    </lineage>
</organism>
<evidence type="ECO:0000313" key="2">
    <source>
        <dbReference type="EMBL" id="KAK7247485.1"/>
    </source>
</evidence>
<sequence length="120" mass="13096">MLGDSPAIARHATRVGSGCTQAPEKVVEACDIAATQVVVVAAAQVRKRDFCGHKTTAKILHQSNPSKTFAAHLRFATCPYLHLFIFTSFILLPFVFYSFPSSLVLLPLSHPIPFSPRAMN</sequence>
<keyword evidence="1" id="KW-0472">Membrane</keyword>
<dbReference type="AlphaFoldDB" id="A0AAN9HQ82"/>
<feature type="transmembrane region" description="Helical" evidence="1">
    <location>
        <begin position="80"/>
        <end position="99"/>
    </location>
</feature>
<gene>
    <name evidence="2" type="ORF">RIF29_42368</name>
</gene>
<dbReference type="EMBL" id="JAYWIO010000008">
    <property type="protein sequence ID" value="KAK7247485.1"/>
    <property type="molecule type" value="Genomic_DNA"/>
</dbReference>
<keyword evidence="1" id="KW-1133">Transmembrane helix</keyword>
<proteinExistence type="predicted"/>
<name>A0AAN9HQ82_CROPI</name>
<keyword evidence="3" id="KW-1185">Reference proteome</keyword>